<dbReference type="Proteomes" id="UP001241988">
    <property type="component" value="Unassembled WGS sequence"/>
</dbReference>
<sequence>MPVRATWAPALFWLSSFGDQTFGVISHAGYAAEKMPHSQRVLCPSGLARSPPLFLLSSFGALNLGVLSHPGCVAKNATSPVCLKPVDSGQAPQLFFSQAKKLSAVVFVAIVNGEVDNYEN</sequence>
<reference evidence="1 2" key="1">
    <citation type="submission" date="2023-07" db="EMBL/GenBank/DDBJ databases">
        <title>Genomic Encyclopedia of Type Strains, Phase IV (KMG-IV): sequencing the most valuable type-strain genomes for metagenomic binning, comparative biology and taxonomic classification.</title>
        <authorList>
            <person name="Goeker M."/>
        </authorList>
    </citation>
    <scope>NUCLEOTIDE SEQUENCE [LARGE SCALE GENOMIC DNA]</scope>
    <source>
        <strain evidence="1 2">DSM 16419</strain>
    </source>
</reference>
<protein>
    <recommendedName>
        <fullName evidence="3">Secreted protein</fullName>
    </recommendedName>
</protein>
<dbReference type="EMBL" id="JAUSWB010000006">
    <property type="protein sequence ID" value="MDQ0429629.1"/>
    <property type="molecule type" value="Genomic_DNA"/>
</dbReference>
<evidence type="ECO:0000313" key="2">
    <source>
        <dbReference type="Proteomes" id="UP001241988"/>
    </source>
</evidence>
<organism evidence="1 2">
    <name type="scientific">Planomicrobium stackebrandtii</name>
    <dbReference type="NCBI Taxonomy" id="253160"/>
    <lineage>
        <taxon>Bacteria</taxon>
        <taxon>Bacillati</taxon>
        <taxon>Bacillota</taxon>
        <taxon>Bacilli</taxon>
        <taxon>Bacillales</taxon>
        <taxon>Caryophanaceae</taxon>
        <taxon>Planomicrobium</taxon>
    </lineage>
</organism>
<name>A0ABU0GW78_9BACL</name>
<accession>A0ABU0GW78</accession>
<evidence type="ECO:0000313" key="1">
    <source>
        <dbReference type="EMBL" id="MDQ0429629.1"/>
    </source>
</evidence>
<keyword evidence="2" id="KW-1185">Reference proteome</keyword>
<evidence type="ECO:0008006" key="3">
    <source>
        <dbReference type="Google" id="ProtNLM"/>
    </source>
</evidence>
<proteinExistence type="predicted"/>
<dbReference type="RefSeq" id="WP_308787693.1">
    <property type="nucleotide sequence ID" value="NZ_JAUSWB010000006.1"/>
</dbReference>
<gene>
    <name evidence="1" type="ORF">QOZ98_002457</name>
</gene>
<comment type="caution">
    <text evidence="1">The sequence shown here is derived from an EMBL/GenBank/DDBJ whole genome shotgun (WGS) entry which is preliminary data.</text>
</comment>